<dbReference type="PROSITE" id="PS00937">
    <property type="entry name" value="RIBOSOMAL_L20"/>
    <property type="match status" value="1"/>
</dbReference>
<dbReference type="InterPro" id="IPR005813">
    <property type="entry name" value="Ribosomal_bL20"/>
</dbReference>
<keyword evidence="2 7" id="KW-0699">rRNA-binding</keyword>
<protein>
    <recommendedName>
        <fullName evidence="7">50S ribosomal protein L20</fullName>
    </recommendedName>
</protein>
<reference evidence="8 9" key="1">
    <citation type="submission" date="2023-10" db="EMBL/GenBank/DDBJ databases">
        <authorList>
            <person name="Maclean D."/>
            <person name="Macfadyen A."/>
        </authorList>
    </citation>
    <scope>NUCLEOTIDE SEQUENCE [LARGE SCALE GENOMIC DNA]</scope>
</reference>
<keyword evidence="5 6" id="KW-0687">Ribonucleoprotein</keyword>
<keyword evidence="9" id="KW-1185">Reference proteome</keyword>
<evidence type="ECO:0000256" key="5">
    <source>
        <dbReference type="ARBA" id="ARBA00023274"/>
    </source>
</evidence>
<comment type="function">
    <text evidence="7">Binds directly to 23S ribosomal RNA and is necessary for the in vitro assembly process of the 50S ribosomal subunit. It is not involved in the protein synthesizing functions of that subunit.</text>
</comment>
<evidence type="ECO:0000256" key="1">
    <source>
        <dbReference type="ARBA" id="ARBA00007698"/>
    </source>
</evidence>
<dbReference type="PANTHER" id="PTHR10986">
    <property type="entry name" value="39S RIBOSOMAL PROTEIN L20"/>
    <property type="match status" value="1"/>
</dbReference>
<accession>A0AAV1IEI2</accession>
<dbReference type="CDD" id="cd07026">
    <property type="entry name" value="Ribosomal_L20"/>
    <property type="match status" value="1"/>
</dbReference>
<dbReference type="GO" id="GO:0006412">
    <property type="term" value="P:translation"/>
    <property type="evidence" value="ECO:0007669"/>
    <property type="project" value="InterPro"/>
</dbReference>
<evidence type="ECO:0000256" key="2">
    <source>
        <dbReference type="ARBA" id="ARBA00022730"/>
    </source>
</evidence>
<dbReference type="GO" id="GO:0005840">
    <property type="term" value="C:ribosome"/>
    <property type="evidence" value="ECO:0007669"/>
    <property type="project" value="UniProtKB-KW"/>
</dbReference>
<comment type="similarity">
    <text evidence="1 6">Belongs to the bacterial ribosomal protein bL20 family.</text>
</comment>
<dbReference type="Pfam" id="PF00453">
    <property type="entry name" value="Ribosomal_L20"/>
    <property type="match status" value="1"/>
</dbReference>
<evidence type="ECO:0000313" key="9">
    <source>
        <dbReference type="Proteomes" id="UP001314263"/>
    </source>
</evidence>
<dbReference type="InterPro" id="IPR035566">
    <property type="entry name" value="Ribosomal_protein_bL20_C"/>
</dbReference>
<dbReference type="Gene3D" id="1.10.1900.20">
    <property type="entry name" value="Ribosomal protein L20"/>
    <property type="match status" value="1"/>
</dbReference>
<evidence type="ECO:0000256" key="6">
    <source>
        <dbReference type="RuleBase" id="RU000561"/>
    </source>
</evidence>
<evidence type="ECO:0000313" key="8">
    <source>
        <dbReference type="EMBL" id="CAK0784288.1"/>
    </source>
</evidence>
<name>A0AAV1IEI2_9CHLO</name>
<dbReference type="GO" id="GO:0019843">
    <property type="term" value="F:rRNA binding"/>
    <property type="evidence" value="ECO:0007669"/>
    <property type="project" value="UniProtKB-KW"/>
</dbReference>
<dbReference type="Proteomes" id="UP001314263">
    <property type="component" value="Unassembled WGS sequence"/>
</dbReference>
<dbReference type="EMBL" id="CAUYUE010000010">
    <property type="protein sequence ID" value="CAK0784288.1"/>
    <property type="molecule type" value="Genomic_DNA"/>
</dbReference>
<keyword evidence="4 6" id="KW-0689">Ribosomal protein</keyword>
<dbReference type="GO" id="GO:1990904">
    <property type="term" value="C:ribonucleoprotein complex"/>
    <property type="evidence" value="ECO:0007669"/>
    <property type="project" value="UniProtKB-KW"/>
</dbReference>
<keyword evidence="3 7" id="KW-0694">RNA-binding</keyword>
<dbReference type="GO" id="GO:0003735">
    <property type="term" value="F:structural constituent of ribosome"/>
    <property type="evidence" value="ECO:0007669"/>
    <property type="project" value="InterPro"/>
</dbReference>
<comment type="caution">
    <text evidence="8">The sequence shown here is derived from an EMBL/GenBank/DDBJ whole genome shotgun (WGS) entry which is preliminary data.</text>
</comment>
<dbReference type="HAMAP" id="MF_00382">
    <property type="entry name" value="Ribosomal_bL20"/>
    <property type="match status" value="1"/>
</dbReference>
<dbReference type="FunFam" id="1.10.1900.20:FF:000001">
    <property type="entry name" value="50S ribosomal protein L20"/>
    <property type="match status" value="1"/>
</dbReference>
<dbReference type="PRINTS" id="PR00062">
    <property type="entry name" value="RIBOSOMALL20"/>
</dbReference>
<evidence type="ECO:0000256" key="7">
    <source>
        <dbReference type="RuleBase" id="RU004311"/>
    </source>
</evidence>
<evidence type="ECO:0000256" key="3">
    <source>
        <dbReference type="ARBA" id="ARBA00022884"/>
    </source>
</evidence>
<gene>
    <name evidence="8" type="ORF">CVIRNUC_007492</name>
</gene>
<evidence type="ECO:0000256" key="4">
    <source>
        <dbReference type="ARBA" id="ARBA00022980"/>
    </source>
</evidence>
<dbReference type="InterPro" id="IPR049946">
    <property type="entry name" value="RIBOSOMAL_L20_CS"/>
</dbReference>
<sequence>MHKDKVLSLAKGFRGRSKNCIRIARERVEKALQYAYRDRRTKKRDMRSLWIQRVNAASKEHGVSYSRLIHGLQQENIQINRKVLSDLAIQEPFSFRALVNQVSYMRGASASAPPTV</sequence>
<dbReference type="SUPFAM" id="SSF74731">
    <property type="entry name" value="Ribosomal protein L20"/>
    <property type="match status" value="1"/>
</dbReference>
<dbReference type="Gene3D" id="6.10.160.10">
    <property type="match status" value="1"/>
</dbReference>
<dbReference type="AlphaFoldDB" id="A0AAV1IEI2"/>
<organism evidence="8 9">
    <name type="scientific">Coccomyxa viridis</name>
    <dbReference type="NCBI Taxonomy" id="1274662"/>
    <lineage>
        <taxon>Eukaryota</taxon>
        <taxon>Viridiplantae</taxon>
        <taxon>Chlorophyta</taxon>
        <taxon>core chlorophytes</taxon>
        <taxon>Trebouxiophyceae</taxon>
        <taxon>Trebouxiophyceae incertae sedis</taxon>
        <taxon>Coccomyxaceae</taxon>
        <taxon>Coccomyxa</taxon>
    </lineage>
</organism>
<proteinExistence type="inferred from homology"/>
<dbReference type="NCBIfam" id="TIGR01032">
    <property type="entry name" value="rplT_bact"/>
    <property type="match status" value="1"/>
</dbReference>